<evidence type="ECO:0000313" key="3">
    <source>
        <dbReference type="EMBL" id="RBP10371.1"/>
    </source>
</evidence>
<feature type="signal peptide" evidence="1">
    <location>
        <begin position="1"/>
        <end position="24"/>
    </location>
</feature>
<dbReference type="PANTHER" id="PTHR38591:SF1">
    <property type="entry name" value="BLL1000 PROTEIN"/>
    <property type="match status" value="1"/>
</dbReference>
<accession>A0A366F6T1</accession>
<dbReference type="PANTHER" id="PTHR38591">
    <property type="entry name" value="HYDROLASE"/>
    <property type="match status" value="1"/>
</dbReference>
<evidence type="ECO:0000256" key="1">
    <source>
        <dbReference type="SAM" id="SignalP"/>
    </source>
</evidence>
<reference evidence="3 4" key="1">
    <citation type="submission" date="2018-06" db="EMBL/GenBank/DDBJ databases">
        <title>Genomic Encyclopedia of Type Strains, Phase IV (KMG-IV): sequencing the most valuable type-strain genomes for metagenomic binning, comparative biology and taxonomic classification.</title>
        <authorList>
            <person name="Goeker M."/>
        </authorList>
    </citation>
    <scope>NUCLEOTIDE SEQUENCE [LARGE SCALE GENOMIC DNA]</scope>
    <source>
        <strain evidence="3 4">DSM 24875</strain>
    </source>
</reference>
<keyword evidence="3" id="KW-0378">Hydrolase</keyword>
<dbReference type="EMBL" id="QNRK01000019">
    <property type="protein sequence ID" value="RBP10371.1"/>
    <property type="molecule type" value="Genomic_DNA"/>
</dbReference>
<proteinExistence type="predicted"/>
<dbReference type="RefSeq" id="WP_113890497.1">
    <property type="nucleotide sequence ID" value="NZ_QNRK01000019.1"/>
</dbReference>
<feature type="chain" id="PRO_5017073926" evidence="1">
    <location>
        <begin position="25"/>
        <end position="369"/>
    </location>
</feature>
<feature type="domain" description="AttH" evidence="2">
    <location>
        <begin position="64"/>
        <end position="244"/>
    </location>
</feature>
<keyword evidence="4" id="KW-1185">Reference proteome</keyword>
<dbReference type="Proteomes" id="UP000253529">
    <property type="component" value="Unassembled WGS sequence"/>
</dbReference>
<dbReference type="InterPro" id="IPR010791">
    <property type="entry name" value="AttH_dom"/>
</dbReference>
<keyword evidence="1" id="KW-0732">Signal</keyword>
<evidence type="ECO:0000259" key="2">
    <source>
        <dbReference type="Pfam" id="PF07143"/>
    </source>
</evidence>
<dbReference type="Pfam" id="PF07143">
    <property type="entry name" value="CrtC"/>
    <property type="match status" value="1"/>
</dbReference>
<dbReference type="Pfam" id="PF17186">
    <property type="entry name" value="Lipocalin_9"/>
    <property type="match status" value="1"/>
</dbReference>
<sequence length="369" mass="40017">MSARWIVLVVLAALALAAAPAAFAEGADKGFAGLGAEAAGFDRPIPGTPLVFPRDLGPHPGFRTEWWYLTANLEDESGAAYGVQWTLFRQAGAPGDEREGWANQTVWMGHAAVTTATEHLFAETFARGGVGQAGVTTQPFRAWIDDWIFEARQEAPGAGLDAPGAALSRARISANGPGFRYAFDLAADKPLVLHGDQGFSRKSDDGRASYYFSQPFFKIDGVLVLHGRKVELSGLAWMDREWSSQPLAATQKGWDWFSLHLSTGEKLMVFRLRDGTSRDFCAGTWIGADGAAQTLDRNDITLLPLSETHLAGRVLPVSWKLLVKSHGIDVETAPVNGASWMATSFPYWEGPISFHGSHEGKGYLEMTGY</sequence>
<protein>
    <submittedName>
        <fullName evidence="3">Putative secreted hydrolase</fullName>
    </submittedName>
</protein>
<dbReference type="OrthoDB" id="9770826at2"/>
<dbReference type="AlphaFoldDB" id="A0A366F6T1"/>
<evidence type="ECO:0000313" key="4">
    <source>
        <dbReference type="Proteomes" id="UP000253529"/>
    </source>
</evidence>
<dbReference type="GO" id="GO:0016787">
    <property type="term" value="F:hydrolase activity"/>
    <property type="evidence" value="ECO:0007669"/>
    <property type="project" value="UniProtKB-KW"/>
</dbReference>
<dbReference type="InterPro" id="IPR023374">
    <property type="entry name" value="AttH-like_dom_sf"/>
</dbReference>
<dbReference type="Gene3D" id="2.40.370.10">
    <property type="entry name" value="AttH-like domain"/>
    <property type="match status" value="2"/>
</dbReference>
<organism evidence="3 4">
    <name type="scientific">Roseiarcus fermentans</name>
    <dbReference type="NCBI Taxonomy" id="1473586"/>
    <lineage>
        <taxon>Bacteria</taxon>
        <taxon>Pseudomonadati</taxon>
        <taxon>Pseudomonadota</taxon>
        <taxon>Alphaproteobacteria</taxon>
        <taxon>Hyphomicrobiales</taxon>
        <taxon>Roseiarcaceae</taxon>
        <taxon>Roseiarcus</taxon>
    </lineage>
</organism>
<name>A0A366F6T1_9HYPH</name>
<comment type="caution">
    <text evidence="3">The sequence shown here is derived from an EMBL/GenBank/DDBJ whole genome shotgun (WGS) entry which is preliminary data.</text>
</comment>
<gene>
    <name evidence="3" type="ORF">DFR50_11942</name>
</gene>
<dbReference type="SUPFAM" id="SSF159245">
    <property type="entry name" value="AttH-like"/>
    <property type="match status" value="1"/>
</dbReference>